<dbReference type="AlphaFoldDB" id="A0A7X0JFM6"/>
<evidence type="ECO:0000313" key="1">
    <source>
        <dbReference type="EMBL" id="MBB6506725.1"/>
    </source>
</evidence>
<dbReference type="Proteomes" id="UP000585437">
    <property type="component" value="Unassembled WGS sequence"/>
</dbReference>
<name>A0A7X0JFM6_9HYPH</name>
<proteinExistence type="predicted"/>
<dbReference type="InterPro" id="IPR010385">
    <property type="entry name" value="DUF982"/>
</dbReference>
<dbReference type="Pfam" id="PF06169">
    <property type="entry name" value="DUF982"/>
    <property type="match status" value="1"/>
</dbReference>
<sequence length="82" mass="8702">MMNNPWSKPVVVLIGEPPVETTVETTQAAAWAMIEDWPVEDGPLIDRALIVCAEVDGGKRKPEDARAAFVAAAEEAGVLVSA</sequence>
<organism evidence="1 2">
    <name type="scientific">Rhizobium soli</name>
    <dbReference type="NCBI Taxonomy" id="424798"/>
    <lineage>
        <taxon>Bacteria</taxon>
        <taxon>Pseudomonadati</taxon>
        <taxon>Pseudomonadota</taxon>
        <taxon>Alphaproteobacteria</taxon>
        <taxon>Hyphomicrobiales</taxon>
        <taxon>Rhizobiaceae</taxon>
        <taxon>Rhizobium/Agrobacterium group</taxon>
        <taxon>Rhizobium</taxon>
    </lineage>
</organism>
<gene>
    <name evidence="1" type="ORF">F4695_000044</name>
</gene>
<comment type="caution">
    <text evidence="1">The sequence shown here is derived from an EMBL/GenBank/DDBJ whole genome shotgun (WGS) entry which is preliminary data.</text>
</comment>
<reference evidence="1 2" key="1">
    <citation type="submission" date="2020-08" db="EMBL/GenBank/DDBJ databases">
        <title>The Agave Microbiome: Exploring the role of microbial communities in plant adaptations to desert environments.</title>
        <authorList>
            <person name="Partida-Martinez L.P."/>
        </authorList>
    </citation>
    <scope>NUCLEOTIDE SEQUENCE [LARGE SCALE GENOMIC DNA]</scope>
    <source>
        <strain evidence="1 2">AS3.12</strain>
    </source>
</reference>
<keyword evidence="2" id="KW-1185">Reference proteome</keyword>
<dbReference type="Gene3D" id="6.10.250.730">
    <property type="match status" value="1"/>
</dbReference>
<evidence type="ECO:0008006" key="3">
    <source>
        <dbReference type="Google" id="ProtNLM"/>
    </source>
</evidence>
<protein>
    <recommendedName>
        <fullName evidence="3">DUF982 domain-containing protein</fullName>
    </recommendedName>
</protein>
<evidence type="ECO:0000313" key="2">
    <source>
        <dbReference type="Proteomes" id="UP000585437"/>
    </source>
</evidence>
<accession>A0A7X0JFM6</accession>
<dbReference type="EMBL" id="JACHBU010000001">
    <property type="protein sequence ID" value="MBB6506725.1"/>
    <property type="molecule type" value="Genomic_DNA"/>
</dbReference>